<dbReference type="Pfam" id="PF02798">
    <property type="entry name" value="GST_N"/>
    <property type="match status" value="1"/>
</dbReference>
<dbReference type="PROSITE" id="PS50404">
    <property type="entry name" value="GST_NTER"/>
    <property type="match status" value="1"/>
</dbReference>
<evidence type="ECO:0000256" key="2">
    <source>
        <dbReference type="SAM" id="MobiDB-lite"/>
    </source>
</evidence>
<name>A0A918N7B8_9GAMM</name>
<dbReference type="CDD" id="cd03048">
    <property type="entry name" value="GST_N_Ure2p_like"/>
    <property type="match status" value="1"/>
</dbReference>
<sequence length="234" mass="26709">MIDLYYWTTPNGHKITLFLEETGLPYKVIPINIGRGDQFEPEFLKHSPNNKIPAIVDTEPEDGGEPVSVFESGAILVYLAEKTGQFIGETPRQRLDVMQWLFWQMGGLGPMAGQNHHFNAYAPTQIPYAIDRYVKETARLYAVMDKRLGEQPYLAGDYSIADMASYPWVVPHERQQQSLDDFPNLKRWYNAIAERPAVKRAYALAEDIAPPKKDGFSEEEKQVLFGQDASRVQR</sequence>
<dbReference type="SFLD" id="SFLDG00358">
    <property type="entry name" value="Main_(cytGST)"/>
    <property type="match status" value="1"/>
</dbReference>
<reference evidence="5" key="2">
    <citation type="submission" date="2020-09" db="EMBL/GenBank/DDBJ databases">
        <authorList>
            <person name="Sun Q."/>
            <person name="Kim S."/>
        </authorList>
    </citation>
    <scope>NUCLEOTIDE SEQUENCE</scope>
    <source>
        <strain evidence="5">KCTC 22169</strain>
    </source>
</reference>
<comment type="similarity">
    <text evidence="1">Belongs to the GST superfamily.</text>
</comment>
<dbReference type="InterPro" id="IPR010987">
    <property type="entry name" value="Glutathione-S-Trfase_C-like"/>
</dbReference>
<evidence type="ECO:0000259" key="4">
    <source>
        <dbReference type="PROSITE" id="PS50405"/>
    </source>
</evidence>
<gene>
    <name evidence="5" type="ORF">GCM10007392_06890</name>
</gene>
<accession>A0A918N7B8</accession>
<dbReference type="SFLD" id="SFLDS00019">
    <property type="entry name" value="Glutathione_Transferase_(cytos"/>
    <property type="match status" value="1"/>
</dbReference>
<evidence type="ECO:0000313" key="5">
    <source>
        <dbReference type="EMBL" id="GGX42887.1"/>
    </source>
</evidence>
<dbReference type="InterPro" id="IPR004045">
    <property type="entry name" value="Glutathione_S-Trfase_N"/>
</dbReference>
<dbReference type="InterPro" id="IPR036282">
    <property type="entry name" value="Glutathione-S-Trfase_C_sf"/>
</dbReference>
<protein>
    <submittedName>
        <fullName evidence="5">Thiol:disulfide oxidoreductase</fullName>
    </submittedName>
</protein>
<dbReference type="PROSITE" id="PS50405">
    <property type="entry name" value="GST_CTER"/>
    <property type="match status" value="1"/>
</dbReference>
<feature type="region of interest" description="Disordered" evidence="2">
    <location>
        <begin position="211"/>
        <end position="234"/>
    </location>
</feature>
<dbReference type="PANTHER" id="PTHR44051">
    <property type="entry name" value="GLUTATHIONE S-TRANSFERASE-RELATED"/>
    <property type="match status" value="1"/>
</dbReference>
<dbReference type="Pfam" id="PF00043">
    <property type="entry name" value="GST_C"/>
    <property type="match status" value="1"/>
</dbReference>
<dbReference type="CDD" id="cd10291">
    <property type="entry name" value="GST_C_YfcG_like"/>
    <property type="match status" value="1"/>
</dbReference>
<evidence type="ECO:0000259" key="3">
    <source>
        <dbReference type="PROSITE" id="PS50404"/>
    </source>
</evidence>
<dbReference type="InterPro" id="IPR004046">
    <property type="entry name" value="GST_C"/>
</dbReference>
<dbReference type="Gene3D" id="1.20.1050.10">
    <property type="match status" value="1"/>
</dbReference>
<dbReference type="SFLD" id="SFLDG01151">
    <property type="entry name" value="Main.2:_Nu-like"/>
    <property type="match status" value="1"/>
</dbReference>
<dbReference type="EMBL" id="BMXR01000002">
    <property type="protein sequence ID" value="GGX42887.1"/>
    <property type="molecule type" value="Genomic_DNA"/>
</dbReference>
<comment type="caution">
    <text evidence="5">The sequence shown here is derived from an EMBL/GenBank/DDBJ whole genome shotgun (WGS) entry which is preliminary data.</text>
</comment>
<dbReference type="AlphaFoldDB" id="A0A918N7B8"/>
<proteinExistence type="inferred from homology"/>
<evidence type="ECO:0000256" key="1">
    <source>
        <dbReference type="RuleBase" id="RU003494"/>
    </source>
</evidence>
<keyword evidence="6" id="KW-1185">Reference proteome</keyword>
<dbReference type="RefSeq" id="WP_189607104.1">
    <property type="nucleotide sequence ID" value="NZ_BMXR01000002.1"/>
</dbReference>
<dbReference type="PANTHER" id="PTHR44051:SF19">
    <property type="entry name" value="DISULFIDE-BOND OXIDOREDUCTASE YFCG"/>
    <property type="match status" value="1"/>
</dbReference>
<dbReference type="SUPFAM" id="SSF47616">
    <property type="entry name" value="GST C-terminal domain-like"/>
    <property type="match status" value="1"/>
</dbReference>
<dbReference type="Gene3D" id="3.40.30.10">
    <property type="entry name" value="Glutaredoxin"/>
    <property type="match status" value="1"/>
</dbReference>
<feature type="compositionally biased region" description="Basic and acidic residues" evidence="2">
    <location>
        <begin position="211"/>
        <end position="222"/>
    </location>
</feature>
<dbReference type="SUPFAM" id="SSF52833">
    <property type="entry name" value="Thioredoxin-like"/>
    <property type="match status" value="1"/>
</dbReference>
<dbReference type="InterPro" id="IPR040079">
    <property type="entry name" value="Glutathione_S-Trfase"/>
</dbReference>
<dbReference type="InterPro" id="IPR036249">
    <property type="entry name" value="Thioredoxin-like_sf"/>
</dbReference>
<feature type="domain" description="GST N-terminal" evidence="3">
    <location>
        <begin position="1"/>
        <end position="87"/>
    </location>
</feature>
<reference evidence="5" key="1">
    <citation type="journal article" date="2014" name="Int. J. Syst. Evol. Microbiol.">
        <title>Complete genome sequence of Corynebacterium casei LMG S-19264T (=DSM 44701T), isolated from a smear-ripened cheese.</title>
        <authorList>
            <consortium name="US DOE Joint Genome Institute (JGI-PGF)"/>
            <person name="Walter F."/>
            <person name="Albersmeier A."/>
            <person name="Kalinowski J."/>
            <person name="Ruckert C."/>
        </authorList>
    </citation>
    <scope>NUCLEOTIDE SEQUENCE</scope>
    <source>
        <strain evidence="5">KCTC 22169</strain>
    </source>
</reference>
<organism evidence="5 6">
    <name type="scientific">Saccharospirillum salsuginis</name>
    <dbReference type="NCBI Taxonomy" id="418750"/>
    <lineage>
        <taxon>Bacteria</taxon>
        <taxon>Pseudomonadati</taxon>
        <taxon>Pseudomonadota</taxon>
        <taxon>Gammaproteobacteria</taxon>
        <taxon>Oceanospirillales</taxon>
        <taxon>Saccharospirillaceae</taxon>
        <taxon>Saccharospirillum</taxon>
    </lineage>
</organism>
<feature type="domain" description="GST C-terminal" evidence="4">
    <location>
        <begin position="90"/>
        <end position="211"/>
    </location>
</feature>
<dbReference type="Proteomes" id="UP000626148">
    <property type="component" value="Unassembled WGS sequence"/>
</dbReference>
<evidence type="ECO:0000313" key="6">
    <source>
        <dbReference type="Proteomes" id="UP000626148"/>
    </source>
</evidence>
<dbReference type="FunFam" id="3.40.30.10:FF:000046">
    <property type="entry name" value="GSH-dependent disulfide bond oxidoreductase"/>
    <property type="match status" value="1"/>
</dbReference>